<keyword evidence="2" id="KW-0732">Signal</keyword>
<comment type="caution">
    <text evidence="3">The sequence shown here is derived from an EMBL/GenBank/DDBJ whole genome shotgun (WGS) entry which is preliminary data.</text>
</comment>
<protein>
    <submittedName>
        <fullName evidence="3">Uncharacterized protein</fullName>
    </submittedName>
</protein>
<name>A0ABV3K5K8_STRON</name>
<keyword evidence="1" id="KW-0812">Transmembrane</keyword>
<organism evidence="3 4">
    <name type="scientific">Streptomyces orinoci</name>
    <name type="common">Streptoverticillium orinoci</name>
    <dbReference type="NCBI Taxonomy" id="67339"/>
    <lineage>
        <taxon>Bacteria</taxon>
        <taxon>Bacillati</taxon>
        <taxon>Actinomycetota</taxon>
        <taxon>Actinomycetes</taxon>
        <taxon>Kitasatosporales</taxon>
        <taxon>Streptomycetaceae</taxon>
        <taxon>Streptomyces</taxon>
    </lineage>
</organism>
<keyword evidence="4" id="KW-1185">Reference proteome</keyword>
<dbReference type="EMBL" id="JBFAUK010000031">
    <property type="protein sequence ID" value="MEV5510379.1"/>
    <property type="molecule type" value="Genomic_DNA"/>
</dbReference>
<dbReference type="Proteomes" id="UP001552594">
    <property type="component" value="Unassembled WGS sequence"/>
</dbReference>
<dbReference type="RefSeq" id="WP_109279991.1">
    <property type="nucleotide sequence ID" value="NZ_JBFAUK010000031.1"/>
</dbReference>
<evidence type="ECO:0000313" key="4">
    <source>
        <dbReference type="Proteomes" id="UP001552594"/>
    </source>
</evidence>
<evidence type="ECO:0000256" key="2">
    <source>
        <dbReference type="SAM" id="SignalP"/>
    </source>
</evidence>
<keyword evidence="1" id="KW-0472">Membrane</keyword>
<reference evidence="3 4" key="1">
    <citation type="submission" date="2024-06" db="EMBL/GenBank/DDBJ databases">
        <title>The Natural Products Discovery Center: Release of the First 8490 Sequenced Strains for Exploring Actinobacteria Biosynthetic Diversity.</title>
        <authorList>
            <person name="Kalkreuter E."/>
            <person name="Kautsar S.A."/>
            <person name="Yang D."/>
            <person name="Bader C.D."/>
            <person name="Teijaro C.N."/>
            <person name="Fluegel L."/>
            <person name="Davis C.M."/>
            <person name="Simpson J.R."/>
            <person name="Lauterbach L."/>
            <person name="Steele A.D."/>
            <person name="Gui C."/>
            <person name="Meng S."/>
            <person name="Li G."/>
            <person name="Viehrig K."/>
            <person name="Ye F."/>
            <person name="Su P."/>
            <person name="Kiefer A.F."/>
            <person name="Nichols A."/>
            <person name="Cepeda A.J."/>
            <person name="Yan W."/>
            <person name="Fan B."/>
            <person name="Jiang Y."/>
            <person name="Adhikari A."/>
            <person name="Zheng C.-J."/>
            <person name="Schuster L."/>
            <person name="Cowan T.M."/>
            <person name="Smanski M.J."/>
            <person name="Chevrette M.G."/>
            <person name="De Carvalho L.P.S."/>
            <person name="Shen B."/>
        </authorList>
    </citation>
    <scope>NUCLEOTIDE SEQUENCE [LARGE SCALE GENOMIC DNA]</scope>
    <source>
        <strain evidence="3 4">NPDC052347</strain>
    </source>
</reference>
<evidence type="ECO:0000256" key="1">
    <source>
        <dbReference type="SAM" id="Phobius"/>
    </source>
</evidence>
<keyword evidence="1" id="KW-1133">Transmembrane helix</keyword>
<sequence length="293" mass="30168">MQQKHFRHTAVLAAAVLAALCAAAPAQAADAPSAPGAADYNAAQKVLSSSRVQDTVSRFLTAAEQHTAPAGADGGTSLAPAVKAPAKAPGFQLRQPVPYFELSPEFVAAKARPTAAQALRVSYLASRVAASDGHQAAVLLAPQGGTHNWQLAGIQDGGGDLSFAEQGTAKAHAFTFTEPQIHAWYRLTAGGSVEPLNKEAAAGLHGRHQVTLAAYQQLVNKRYGDKLPGSRYDRKGYTGGYALAGDDQAAPTAAAPASPAGPASWRPAAYGAAALMTAGTAGALLRRRRRNAM</sequence>
<proteinExistence type="predicted"/>
<evidence type="ECO:0000313" key="3">
    <source>
        <dbReference type="EMBL" id="MEV5510379.1"/>
    </source>
</evidence>
<gene>
    <name evidence="3" type="ORF">AB0L16_28800</name>
</gene>
<feature type="transmembrane region" description="Helical" evidence="1">
    <location>
        <begin position="268"/>
        <end position="285"/>
    </location>
</feature>
<feature type="chain" id="PRO_5046043467" evidence="2">
    <location>
        <begin position="29"/>
        <end position="293"/>
    </location>
</feature>
<feature type="signal peptide" evidence="2">
    <location>
        <begin position="1"/>
        <end position="28"/>
    </location>
</feature>
<accession>A0ABV3K5K8</accession>